<feature type="transmembrane region" description="Helical" evidence="1">
    <location>
        <begin position="334"/>
        <end position="361"/>
    </location>
</feature>
<dbReference type="EMBL" id="POUC01000173">
    <property type="protein sequence ID" value="PNG19987.1"/>
    <property type="molecule type" value="Genomic_DNA"/>
</dbReference>
<reference evidence="2 3" key="1">
    <citation type="submission" date="2018-01" db="EMBL/GenBank/DDBJ databases">
        <title>Draft genome sequence of Streptomyces sp. 13K301.</title>
        <authorList>
            <person name="Sahin N."/>
            <person name="Saygin H."/>
            <person name="Ay H."/>
        </authorList>
    </citation>
    <scope>NUCLEOTIDE SEQUENCE [LARGE SCALE GENOMIC DNA]</scope>
    <source>
        <strain evidence="2 3">13K301</strain>
    </source>
</reference>
<name>A0A2N8TLT7_9ACTN</name>
<dbReference type="Proteomes" id="UP000235943">
    <property type="component" value="Unassembled WGS sequence"/>
</dbReference>
<evidence type="ECO:0000313" key="2">
    <source>
        <dbReference type="EMBL" id="PNG19987.1"/>
    </source>
</evidence>
<keyword evidence="3" id="KW-1185">Reference proteome</keyword>
<feature type="transmembrane region" description="Helical" evidence="1">
    <location>
        <begin position="206"/>
        <end position="223"/>
    </location>
</feature>
<sequence>MTYRHVLGPAFFGALLLAGLLWWAGSSAHALSLPGATRFFGPDQANRLLAWTLPWSTDLPSSTQFTRPAGAVGHGADYAALSETAMRVRYAALVLLFSCGALPLLRRLSGRGVRRAVVSVAALWGWGIAAAMLAVTVSAPWMVASGGSATFRLLPGLASAMSQGRELPVGAALVAAAATTGLMTLLCREATSEPRPVVPTTATARLAATLGTVVVAFALIVLSNDRVAGRIQSGFGSGGRLSEPGDLLRQWVQLSAWTMPTSPASGRWLLYRLGDVVLLALVWWGLRLLAVLLDRVTYPAYALGSVAATTLGVVVSGIWSSLLSYQGSTGGPLLYYVSVGSGVSAALVFGILAGSVSALTVRLRTRPHPSSPAAAQAQPA</sequence>
<feature type="transmembrane region" description="Helical" evidence="1">
    <location>
        <begin position="117"/>
        <end position="143"/>
    </location>
</feature>
<feature type="transmembrane region" description="Helical" evidence="1">
    <location>
        <begin position="88"/>
        <end position="105"/>
    </location>
</feature>
<keyword evidence="1" id="KW-1133">Transmembrane helix</keyword>
<organism evidence="2 3">
    <name type="scientific">Streptomyces cahuitamycinicus</name>
    <dbReference type="NCBI Taxonomy" id="2070367"/>
    <lineage>
        <taxon>Bacteria</taxon>
        <taxon>Bacillati</taxon>
        <taxon>Actinomycetota</taxon>
        <taxon>Actinomycetes</taxon>
        <taxon>Kitasatosporales</taxon>
        <taxon>Streptomycetaceae</taxon>
        <taxon>Streptomyces</taxon>
    </lineage>
</organism>
<feature type="transmembrane region" description="Helical" evidence="1">
    <location>
        <begin position="269"/>
        <end position="293"/>
    </location>
</feature>
<dbReference type="OrthoDB" id="4325209at2"/>
<comment type="caution">
    <text evidence="2">The sequence shown here is derived from an EMBL/GenBank/DDBJ whole genome shotgun (WGS) entry which is preliminary data.</text>
</comment>
<evidence type="ECO:0000256" key="1">
    <source>
        <dbReference type="SAM" id="Phobius"/>
    </source>
</evidence>
<evidence type="ECO:0000313" key="3">
    <source>
        <dbReference type="Proteomes" id="UP000235943"/>
    </source>
</evidence>
<keyword evidence="1" id="KW-0472">Membrane</keyword>
<accession>A0A2N8TLT7</accession>
<feature type="transmembrane region" description="Helical" evidence="1">
    <location>
        <begin position="167"/>
        <end position="186"/>
    </location>
</feature>
<protein>
    <submittedName>
        <fullName evidence="2">Uncharacterized protein</fullName>
    </submittedName>
</protein>
<gene>
    <name evidence="2" type="ORF">C1J00_22695</name>
</gene>
<proteinExistence type="predicted"/>
<keyword evidence="1" id="KW-0812">Transmembrane</keyword>
<dbReference type="AlphaFoldDB" id="A0A2N8TLT7"/>
<feature type="transmembrane region" description="Helical" evidence="1">
    <location>
        <begin position="300"/>
        <end position="322"/>
    </location>
</feature>